<gene>
    <name evidence="1" type="ORF">ACFPK8_15595</name>
</gene>
<dbReference type="EMBL" id="JBHSLN010000084">
    <property type="protein sequence ID" value="MFC5298935.1"/>
    <property type="molecule type" value="Genomic_DNA"/>
</dbReference>
<dbReference type="Proteomes" id="UP001595937">
    <property type="component" value="Unassembled WGS sequence"/>
</dbReference>
<sequence length="306" mass="33604">MPSPPPSTELLIVPTAHLSATTPEPVVAHARERLLSWRPDLVAIEALPGNLVVEYEQRGGTFADFQVGGAVDARRGASLLDATPGEAWAARREACAPDTSLTQRVLAWLRAREPINALLLPYQEANLDEAVREFLDDLAGRRRETISIDAHIARELGHDCVAHVDDHAGVENIDPLPEGFEAELQDYKNEVSGLLAEAISPPQLAEDLWAQWRFYASDDVRATTERLESSERLVGGGTTPRLRRVMLANWRARNLAIAARLRSATGAVPGGRVLFVVGSSHEVPLRTALSIDQYDLRLVELEELEP</sequence>
<evidence type="ECO:0000313" key="1">
    <source>
        <dbReference type="EMBL" id="MFC5298935.1"/>
    </source>
</evidence>
<evidence type="ECO:0008006" key="3">
    <source>
        <dbReference type="Google" id="ProtNLM"/>
    </source>
</evidence>
<name>A0ABW0FJY6_9MICO</name>
<proteinExistence type="predicted"/>
<comment type="caution">
    <text evidence="1">The sequence shown here is derived from an EMBL/GenBank/DDBJ whole genome shotgun (WGS) entry which is preliminary data.</text>
</comment>
<evidence type="ECO:0000313" key="2">
    <source>
        <dbReference type="Proteomes" id="UP001595937"/>
    </source>
</evidence>
<protein>
    <recommendedName>
        <fullName evidence="3">TraB/GumN family protein</fullName>
    </recommendedName>
</protein>
<dbReference type="RefSeq" id="WP_343926657.1">
    <property type="nucleotide sequence ID" value="NZ_BAAAIR010000105.1"/>
</dbReference>
<reference evidence="2" key="1">
    <citation type="journal article" date="2019" name="Int. J. Syst. Evol. Microbiol.">
        <title>The Global Catalogue of Microorganisms (GCM) 10K type strain sequencing project: providing services to taxonomists for standard genome sequencing and annotation.</title>
        <authorList>
            <consortium name="The Broad Institute Genomics Platform"/>
            <consortium name="The Broad Institute Genome Sequencing Center for Infectious Disease"/>
            <person name="Wu L."/>
            <person name="Ma J."/>
        </authorList>
    </citation>
    <scope>NUCLEOTIDE SEQUENCE [LARGE SCALE GENOMIC DNA]</scope>
    <source>
        <strain evidence="2">CGMCC 1.16455</strain>
    </source>
</reference>
<organism evidence="1 2">
    <name type="scientific">Brachybacterium tyrofermentans</name>
    <dbReference type="NCBI Taxonomy" id="47848"/>
    <lineage>
        <taxon>Bacteria</taxon>
        <taxon>Bacillati</taxon>
        <taxon>Actinomycetota</taxon>
        <taxon>Actinomycetes</taxon>
        <taxon>Micrococcales</taxon>
        <taxon>Dermabacteraceae</taxon>
        <taxon>Brachybacterium</taxon>
    </lineage>
</organism>
<dbReference type="GeneID" id="303299383"/>
<accession>A0ABW0FJY6</accession>
<keyword evidence="2" id="KW-1185">Reference proteome</keyword>